<keyword evidence="4 9" id="KW-0964">Secreted</keyword>
<sequence>MSKFAALIMIFLLLRSTLTFAGRPEPTFPRTSLLKSRHGGFEDGDVELQVDNDEGCNEGISEEECLLRRTLVAHTDYIYTQNLNP</sequence>
<dbReference type="GO" id="GO:0008283">
    <property type="term" value="P:cell population proliferation"/>
    <property type="evidence" value="ECO:0007669"/>
    <property type="project" value="UniProtKB-UniRule"/>
</dbReference>
<comment type="similarity">
    <text evidence="2 9">Belongs to the phytosulfokine family.</text>
</comment>
<dbReference type="EMBL" id="BSYO01000006">
    <property type="protein sequence ID" value="GMH06347.1"/>
    <property type="molecule type" value="Genomic_DNA"/>
</dbReference>
<evidence type="ECO:0000313" key="10">
    <source>
        <dbReference type="EMBL" id="GMH06347.1"/>
    </source>
</evidence>
<accession>A0AAD3S932</accession>
<comment type="caution">
    <text evidence="10">The sequence shown here is derived from an EMBL/GenBank/DDBJ whole genome shotgun (WGS) entry which is preliminary data.</text>
</comment>
<evidence type="ECO:0000256" key="5">
    <source>
        <dbReference type="ARBA" id="ARBA00022641"/>
    </source>
</evidence>
<dbReference type="AlphaFoldDB" id="A0AAD3S932"/>
<evidence type="ECO:0000256" key="2">
    <source>
        <dbReference type="ARBA" id="ARBA00010781"/>
    </source>
</evidence>
<evidence type="ECO:0000256" key="6">
    <source>
        <dbReference type="ARBA" id="ARBA00022729"/>
    </source>
</evidence>
<keyword evidence="3 9" id="KW-0217">Developmental protein</keyword>
<organism evidence="10 11">
    <name type="scientific">Nepenthes gracilis</name>
    <name type="common">Slender pitcher plant</name>
    <dbReference type="NCBI Taxonomy" id="150966"/>
    <lineage>
        <taxon>Eukaryota</taxon>
        <taxon>Viridiplantae</taxon>
        <taxon>Streptophyta</taxon>
        <taxon>Embryophyta</taxon>
        <taxon>Tracheophyta</taxon>
        <taxon>Spermatophyta</taxon>
        <taxon>Magnoliopsida</taxon>
        <taxon>eudicotyledons</taxon>
        <taxon>Gunneridae</taxon>
        <taxon>Pentapetalae</taxon>
        <taxon>Caryophyllales</taxon>
        <taxon>Nepenthaceae</taxon>
        <taxon>Nepenthes</taxon>
    </lineage>
</organism>
<gene>
    <name evidence="10" type="ORF">Nepgr_008187</name>
</gene>
<comment type="PTM">
    <text evidence="9">PSK-alpha is produced by endopeptidase digestion. PSK-beta is produced from PSK-alpha by exopeptidase digestion.</text>
</comment>
<evidence type="ECO:0000256" key="7">
    <source>
        <dbReference type="ARBA" id="ARBA00022782"/>
    </source>
</evidence>
<dbReference type="PANTHER" id="PTHR33285">
    <property type="entry name" value="PHYTOSULFOKINES 3"/>
    <property type="match status" value="1"/>
</dbReference>
<evidence type="ECO:0000256" key="3">
    <source>
        <dbReference type="ARBA" id="ARBA00022473"/>
    </source>
</evidence>
<dbReference type="PANTHER" id="PTHR33285:SF55">
    <property type="entry name" value="PHYTOSULFOKINES 3"/>
    <property type="match status" value="1"/>
</dbReference>
<dbReference type="GO" id="GO:0030154">
    <property type="term" value="P:cell differentiation"/>
    <property type="evidence" value="ECO:0007669"/>
    <property type="project" value="UniProtKB-UniRule"/>
</dbReference>
<proteinExistence type="inferred from homology"/>
<evidence type="ECO:0000313" key="11">
    <source>
        <dbReference type="Proteomes" id="UP001279734"/>
    </source>
</evidence>
<name>A0AAD3S932_NEPGR</name>
<dbReference type="GO" id="GO:0005576">
    <property type="term" value="C:extracellular region"/>
    <property type="evidence" value="ECO:0007669"/>
    <property type="project" value="UniProtKB-SubCell"/>
</dbReference>
<keyword evidence="6 9" id="KW-0732">Signal</keyword>
<feature type="signal peptide" evidence="9">
    <location>
        <begin position="1"/>
        <end position="21"/>
    </location>
</feature>
<keyword evidence="5 9" id="KW-0765">Sulfation</keyword>
<keyword evidence="11" id="KW-1185">Reference proteome</keyword>
<comment type="PTM">
    <text evidence="9">Sulfation is important for activity and for the binding to a putative membrane receptor.</text>
</comment>
<keyword evidence="7 9" id="KW-0221">Differentiation</keyword>
<comment type="subcellular location">
    <subcellularLocation>
        <location evidence="1 9">Secreted</location>
    </subcellularLocation>
</comment>
<evidence type="ECO:0000256" key="9">
    <source>
        <dbReference type="RuleBase" id="RU368031"/>
    </source>
</evidence>
<reference evidence="10" key="1">
    <citation type="submission" date="2023-05" db="EMBL/GenBank/DDBJ databases">
        <title>Nepenthes gracilis genome sequencing.</title>
        <authorList>
            <person name="Fukushima K."/>
        </authorList>
    </citation>
    <scope>NUCLEOTIDE SEQUENCE</scope>
    <source>
        <strain evidence="10">SING2019-196</strain>
    </source>
</reference>
<dbReference type="InterPro" id="IPR009438">
    <property type="entry name" value="Phytosulfokine"/>
</dbReference>
<protein>
    <recommendedName>
        <fullName evidence="9">Phytosulfokine</fullName>
    </recommendedName>
    <component>
        <recommendedName>
            <fullName evidence="9">Phytosulfokine-alpha</fullName>
            <shortName evidence="9">PSK-alpha</shortName>
            <shortName evidence="9">Phytosulfokine-a</shortName>
        </recommendedName>
    </component>
    <component>
        <recommendedName>
            <fullName evidence="9">Phytosulfokine-beta</fullName>
            <shortName evidence="9">PSK-beta</shortName>
            <shortName evidence="9">Phytosulfokine-b</shortName>
        </recommendedName>
    </component>
</protein>
<dbReference type="Pfam" id="PF06404">
    <property type="entry name" value="PSK"/>
    <property type="match status" value="1"/>
</dbReference>
<keyword evidence="8 9" id="KW-0339">Growth factor</keyword>
<evidence type="ECO:0000256" key="4">
    <source>
        <dbReference type="ARBA" id="ARBA00022525"/>
    </source>
</evidence>
<feature type="chain" id="PRO_5041781945" description="Phytosulfokine" evidence="9">
    <location>
        <begin position="22"/>
        <end position="85"/>
    </location>
</feature>
<comment type="function">
    <text evidence="9">Promotes plant cell differentiation, organogenesis and somatic embryogenesis as well as cell proliferation.</text>
</comment>
<dbReference type="GO" id="GO:0008083">
    <property type="term" value="F:growth factor activity"/>
    <property type="evidence" value="ECO:0007669"/>
    <property type="project" value="UniProtKB-UniRule"/>
</dbReference>
<dbReference type="Proteomes" id="UP001279734">
    <property type="component" value="Unassembled WGS sequence"/>
</dbReference>
<evidence type="ECO:0000256" key="8">
    <source>
        <dbReference type="ARBA" id="ARBA00023030"/>
    </source>
</evidence>
<evidence type="ECO:0000256" key="1">
    <source>
        <dbReference type="ARBA" id="ARBA00004613"/>
    </source>
</evidence>